<dbReference type="RefSeq" id="WP_268917911.1">
    <property type="nucleotide sequence ID" value="NZ_CP124548.1"/>
</dbReference>
<proteinExistence type="predicted"/>
<dbReference type="InterPro" id="IPR029060">
    <property type="entry name" value="PIN-like_dom_sf"/>
</dbReference>
<keyword evidence="1" id="KW-0540">Nuclease</keyword>
<evidence type="ECO:0000256" key="1">
    <source>
        <dbReference type="ARBA" id="ARBA00022722"/>
    </source>
</evidence>
<keyword evidence="7" id="KW-1185">Reference proteome</keyword>
<dbReference type="CDD" id="cd09874">
    <property type="entry name" value="PIN_MT3492-like"/>
    <property type="match status" value="1"/>
</dbReference>
<dbReference type="Proteomes" id="UP001072034">
    <property type="component" value="Unassembled WGS sequence"/>
</dbReference>
<accession>A0ABT4IAI0</accession>
<protein>
    <submittedName>
        <fullName evidence="6">Type II toxin-antitoxin system VapC family toxin</fullName>
    </submittedName>
</protein>
<dbReference type="InterPro" id="IPR002716">
    <property type="entry name" value="PIN_dom"/>
</dbReference>
<name>A0ABT4IAI0_9ACTO</name>
<evidence type="ECO:0000313" key="6">
    <source>
        <dbReference type="EMBL" id="MCZ0858541.1"/>
    </source>
</evidence>
<sequence>MNYIDTSFVALSLLGQEGASRAASIVNRLHREDGLISSVLFRVELLRLTHRTGTDPAKAQEIVDRVRLVDINDDVIERACAMTEELKSLDAIHLATALLLDDPGDPVTVFTHDARLVHAARAHGLAVFDPLAA</sequence>
<gene>
    <name evidence="6" type="ORF">OHJ16_10850</name>
</gene>
<dbReference type="Gene3D" id="3.40.50.1010">
    <property type="entry name" value="5'-nuclease"/>
    <property type="match status" value="1"/>
</dbReference>
<keyword evidence="3" id="KW-0378">Hydrolase</keyword>
<evidence type="ECO:0000259" key="5">
    <source>
        <dbReference type="Pfam" id="PF01850"/>
    </source>
</evidence>
<evidence type="ECO:0000256" key="4">
    <source>
        <dbReference type="ARBA" id="ARBA00022842"/>
    </source>
</evidence>
<dbReference type="EMBL" id="JAPTMY010000024">
    <property type="protein sequence ID" value="MCZ0858541.1"/>
    <property type="molecule type" value="Genomic_DNA"/>
</dbReference>
<reference evidence="6" key="1">
    <citation type="submission" date="2022-10" db="EMBL/GenBank/DDBJ databases">
        <title>Genome sequence of Actinomyces israelii ATCC 10048.</title>
        <authorList>
            <person name="Watt R.M."/>
            <person name="Tong W.M."/>
        </authorList>
    </citation>
    <scope>NUCLEOTIDE SEQUENCE</scope>
    <source>
        <strain evidence="6">ATCC 10048</strain>
    </source>
</reference>
<comment type="caution">
    <text evidence="6">The sequence shown here is derived from an EMBL/GenBank/DDBJ whole genome shotgun (WGS) entry which is preliminary data.</text>
</comment>
<keyword evidence="4" id="KW-0460">Magnesium</keyword>
<organism evidence="6 7">
    <name type="scientific">Actinomyces israelii</name>
    <dbReference type="NCBI Taxonomy" id="1659"/>
    <lineage>
        <taxon>Bacteria</taxon>
        <taxon>Bacillati</taxon>
        <taxon>Actinomycetota</taxon>
        <taxon>Actinomycetes</taxon>
        <taxon>Actinomycetales</taxon>
        <taxon>Actinomycetaceae</taxon>
        <taxon>Actinomyces</taxon>
    </lineage>
</organism>
<evidence type="ECO:0000256" key="2">
    <source>
        <dbReference type="ARBA" id="ARBA00022723"/>
    </source>
</evidence>
<keyword evidence="2" id="KW-0479">Metal-binding</keyword>
<feature type="domain" description="PIN" evidence="5">
    <location>
        <begin position="3"/>
        <end position="121"/>
    </location>
</feature>
<dbReference type="Pfam" id="PF01850">
    <property type="entry name" value="PIN"/>
    <property type="match status" value="1"/>
</dbReference>
<evidence type="ECO:0000313" key="7">
    <source>
        <dbReference type="Proteomes" id="UP001072034"/>
    </source>
</evidence>
<dbReference type="SUPFAM" id="SSF88723">
    <property type="entry name" value="PIN domain-like"/>
    <property type="match status" value="1"/>
</dbReference>
<evidence type="ECO:0000256" key="3">
    <source>
        <dbReference type="ARBA" id="ARBA00022801"/>
    </source>
</evidence>